<dbReference type="EMBL" id="JAGFNK010000125">
    <property type="protein sequence ID" value="KAI9507446.1"/>
    <property type="molecule type" value="Genomic_DNA"/>
</dbReference>
<organism evidence="1 2">
    <name type="scientific">Russula earlei</name>
    <dbReference type="NCBI Taxonomy" id="71964"/>
    <lineage>
        <taxon>Eukaryota</taxon>
        <taxon>Fungi</taxon>
        <taxon>Dikarya</taxon>
        <taxon>Basidiomycota</taxon>
        <taxon>Agaricomycotina</taxon>
        <taxon>Agaricomycetes</taxon>
        <taxon>Russulales</taxon>
        <taxon>Russulaceae</taxon>
        <taxon>Russula</taxon>
    </lineage>
</organism>
<dbReference type="Proteomes" id="UP001207468">
    <property type="component" value="Unassembled WGS sequence"/>
</dbReference>
<evidence type="ECO:0000313" key="1">
    <source>
        <dbReference type="EMBL" id="KAI9507446.1"/>
    </source>
</evidence>
<accession>A0ACC0U720</accession>
<proteinExistence type="predicted"/>
<comment type="caution">
    <text evidence="1">The sequence shown here is derived from an EMBL/GenBank/DDBJ whole genome shotgun (WGS) entry which is preliminary data.</text>
</comment>
<gene>
    <name evidence="1" type="ORF">F5148DRAFT_981407</name>
</gene>
<reference evidence="1" key="1">
    <citation type="submission" date="2021-03" db="EMBL/GenBank/DDBJ databases">
        <title>Evolutionary priming and transition to the ectomycorrhizal habit in an iconic lineage of mushroom-forming fungi: is preadaptation a requirement?</title>
        <authorList>
            <consortium name="DOE Joint Genome Institute"/>
            <person name="Looney B.P."/>
            <person name="Miyauchi S."/>
            <person name="Morin E."/>
            <person name="Drula E."/>
            <person name="Courty P.E."/>
            <person name="Chicoki N."/>
            <person name="Fauchery L."/>
            <person name="Kohler A."/>
            <person name="Kuo A."/>
            <person name="LaButti K."/>
            <person name="Pangilinan J."/>
            <person name="Lipzen A."/>
            <person name="Riley R."/>
            <person name="Andreopoulos W."/>
            <person name="He G."/>
            <person name="Johnson J."/>
            <person name="Barry K.W."/>
            <person name="Grigoriev I.V."/>
            <person name="Nagy L."/>
            <person name="Hibbett D."/>
            <person name="Henrissat B."/>
            <person name="Matheny P.B."/>
            <person name="Labbe J."/>
            <person name="Martin A.F."/>
        </authorList>
    </citation>
    <scope>NUCLEOTIDE SEQUENCE</scope>
    <source>
        <strain evidence="1">BPL698</strain>
    </source>
</reference>
<evidence type="ECO:0000313" key="2">
    <source>
        <dbReference type="Proteomes" id="UP001207468"/>
    </source>
</evidence>
<keyword evidence="2" id="KW-1185">Reference proteome</keyword>
<sequence length="248" mass="27302">MHIRYATQRQHIVDSLDTLLYQLHVLSFLLAPSILTLFVRAAGQFQLSHPGEFGPQRTLRFRFVLIAMFNASSIWNHAYLSARDGRTAVLDFVGMAFTPSRTQLLLLDLLIIMLSVVVATMAYEATYARAVTKAAIRATLDLTPSNAQTYTDPLTPTLPDENSDLVLDFRSALVLRHLRQPPSPPPEDAQPPNSVAVVEGLRVLLQAQRALRERQAPRAGGNVGGNDARGGDQDRRVPGGMDPPEDVV</sequence>
<protein>
    <submittedName>
        <fullName evidence="1">Uncharacterized protein</fullName>
    </submittedName>
</protein>
<name>A0ACC0U720_9AGAM</name>